<dbReference type="SUPFAM" id="SSF51556">
    <property type="entry name" value="Metallo-dependent hydrolases"/>
    <property type="match status" value="1"/>
</dbReference>
<comment type="caution">
    <text evidence="2">The sequence shown here is derived from an EMBL/GenBank/DDBJ whole genome shotgun (WGS) entry which is preliminary data.</text>
</comment>
<feature type="domain" description="Amidohydrolase 3" evidence="1">
    <location>
        <begin position="87"/>
        <end position="302"/>
    </location>
</feature>
<dbReference type="Gene3D" id="3.20.20.140">
    <property type="entry name" value="Metal-dependent hydrolases"/>
    <property type="match status" value="1"/>
</dbReference>
<dbReference type="GO" id="GO:0016811">
    <property type="term" value="F:hydrolase activity, acting on carbon-nitrogen (but not peptide) bonds, in linear amides"/>
    <property type="evidence" value="ECO:0007669"/>
    <property type="project" value="InterPro"/>
</dbReference>
<dbReference type="PANTHER" id="PTHR11647">
    <property type="entry name" value="HYDRANTOINASE/DIHYDROPYRIMIDINASE FAMILY MEMBER"/>
    <property type="match status" value="1"/>
</dbReference>
<dbReference type="Gene3D" id="2.30.40.10">
    <property type="entry name" value="Urease, subunit C, domain 1"/>
    <property type="match status" value="1"/>
</dbReference>
<dbReference type="InterPro" id="IPR006311">
    <property type="entry name" value="TAT_signal"/>
</dbReference>
<dbReference type="PROSITE" id="PS51318">
    <property type="entry name" value="TAT"/>
    <property type="match status" value="1"/>
</dbReference>
<evidence type="ECO:0000259" key="1">
    <source>
        <dbReference type="Pfam" id="PF07969"/>
    </source>
</evidence>
<protein>
    <recommendedName>
        <fullName evidence="1">Amidohydrolase 3 domain-containing protein</fullName>
    </recommendedName>
</protein>
<evidence type="ECO:0000313" key="3">
    <source>
        <dbReference type="Proteomes" id="UP000264071"/>
    </source>
</evidence>
<proteinExistence type="predicted"/>
<dbReference type="Pfam" id="PF07969">
    <property type="entry name" value="Amidohydro_3"/>
    <property type="match status" value="2"/>
</dbReference>
<dbReference type="Gene3D" id="3.30.1490.130">
    <property type="entry name" value="D-aminoacylase. Domain 3"/>
    <property type="match status" value="1"/>
</dbReference>
<dbReference type="InterPro" id="IPR011059">
    <property type="entry name" value="Metal-dep_hydrolase_composite"/>
</dbReference>
<feature type="domain" description="Amidohydrolase 3" evidence="1">
    <location>
        <begin position="443"/>
        <end position="533"/>
    </location>
</feature>
<dbReference type="PANTHER" id="PTHR11647:SF1">
    <property type="entry name" value="COLLAPSIN RESPONSE MEDIATOR PROTEIN"/>
    <property type="match status" value="1"/>
</dbReference>
<accession>A0A3D4V4H6</accession>
<dbReference type="InterPro" id="IPR032466">
    <property type="entry name" value="Metal_Hydrolase"/>
</dbReference>
<sequence>MTSRRDFLRTTGLLSIVPAVAPMLPGDAMSMSDPATARRRVQATVDLVVRGGTVFDGTGANGREMDVAIHQGRVVQIAARITDRGTEEIDARGLAVAPGFIDIHSHGDSSLREDPRAESAIRQGVTTIVVGADGSSRFTGDAGDSYAEWATRTAGYKASVNVASMIGLGTVRGKVIGEVDRKATAAELTRMTAMVARAVEQGACGASTGLEYTPGAFASRDELIALCKPLAAPRLPYATHMRNEDDELLEAIDESIAVARGAGCPLQISHLKMQGTRNWPKFESSIARIGAARAAGMDAWFDVYPYVAYATGLTNLFPVWARDGGTPAFLARLDSAATAQRIRTEALGKVELIGGWDNVQISRVSAAEDRDAEGKRLGAWAKARGVDPYEGAVGLLKRNRADVGMLGFAMSEENLDRLLAHEFGMVCSDGGAFAIDGPTRRGSPHPRGAGTFPRVLGRYVRERKALSLASAINRMTARPASRVHLKDRGVLAPRMAGDVVVFDPATVADTATFANPFQYPVGIRAVVVNGRVTIRDGQHLAAAGQVLRAT</sequence>
<reference evidence="2 3" key="1">
    <citation type="journal article" date="2018" name="Nat. Biotechnol.">
        <title>A standardized bacterial taxonomy based on genome phylogeny substantially revises the tree of life.</title>
        <authorList>
            <person name="Parks D.H."/>
            <person name="Chuvochina M."/>
            <person name="Waite D.W."/>
            <person name="Rinke C."/>
            <person name="Skarshewski A."/>
            <person name="Chaumeil P.A."/>
            <person name="Hugenholtz P."/>
        </authorList>
    </citation>
    <scope>NUCLEOTIDE SEQUENCE [LARGE SCALE GENOMIC DNA]</scope>
    <source>
        <strain evidence="2">UBA8844</strain>
    </source>
</reference>
<dbReference type="Proteomes" id="UP000264071">
    <property type="component" value="Unassembled WGS sequence"/>
</dbReference>
<dbReference type="AlphaFoldDB" id="A0A3D4V4H6"/>
<dbReference type="SUPFAM" id="SSF51338">
    <property type="entry name" value="Composite domain of metallo-dependent hydrolases"/>
    <property type="match status" value="1"/>
</dbReference>
<dbReference type="InterPro" id="IPR023100">
    <property type="entry name" value="D-aminoacylase_insert_dom_sf"/>
</dbReference>
<dbReference type="InterPro" id="IPR050378">
    <property type="entry name" value="Metallo-dep_Hydrolases_sf"/>
</dbReference>
<dbReference type="EMBL" id="DPIY01000002">
    <property type="protein sequence ID" value="HCT56013.1"/>
    <property type="molecule type" value="Genomic_DNA"/>
</dbReference>
<organism evidence="2 3">
    <name type="scientific">Gemmatimonas aurantiaca</name>
    <dbReference type="NCBI Taxonomy" id="173480"/>
    <lineage>
        <taxon>Bacteria</taxon>
        <taxon>Pseudomonadati</taxon>
        <taxon>Gemmatimonadota</taxon>
        <taxon>Gemmatimonadia</taxon>
        <taxon>Gemmatimonadales</taxon>
        <taxon>Gemmatimonadaceae</taxon>
        <taxon>Gemmatimonas</taxon>
    </lineage>
</organism>
<name>A0A3D4V4H6_9BACT</name>
<evidence type="ECO:0000313" key="2">
    <source>
        <dbReference type="EMBL" id="HCT56013.1"/>
    </source>
</evidence>
<dbReference type="InterPro" id="IPR013108">
    <property type="entry name" value="Amidohydro_3"/>
</dbReference>
<gene>
    <name evidence="2" type="ORF">DGD08_02245</name>
</gene>